<evidence type="ECO:0000313" key="3">
    <source>
        <dbReference type="EMBL" id="AIS53169.1"/>
    </source>
</evidence>
<dbReference type="InterPro" id="IPR041985">
    <property type="entry name" value="Ribosomal_eL14_KOW"/>
</dbReference>
<dbReference type="eggNOG" id="COG2163">
    <property type="taxonomic scope" value="Bacteria"/>
</dbReference>
<dbReference type="OrthoDB" id="1683515at2"/>
<accession>A0A097ATN7</accession>
<dbReference type="Proteomes" id="UP000029669">
    <property type="component" value="Chromosome"/>
</dbReference>
<name>A0A097ATN7_THEKI</name>
<dbReference type="HOGENOM" id="CLU_168121_0_0_9"/>
<dbReference type="GO" id="GO:0005840">
    <property type="term" value="C:ribosome"/>
    <property type="evidence" value="ECO:0007669"/>
    <property type="project" value="UniProtKB-KW"/>
</dbReference>
<dbReference type="STRING" id="2325.TKV_c20350"/>
<proteinExistence type="predicted"/>
<dbReference type="InterPro" id="IPR008991">
    <property type="entry name" value="Translation_prot_SH3-like_sf"/>
</dbReference>
<evidence type="ECO:0000256" key="1">
    <source>
        <dbReference type="ARBA" id="ARBA00022980"/>
    </source>
</evidence>
<keyword evidence="1 3" id="KW-0689">Ribosomal protein</keyword>
<evidence type="ECO:0000256" key="2">
    <source>
        <dbReference type="ARBA" id="ARBA00023274"/>
    </source>
</evidence>
<reference evidence="4" key="1">
    <citation type="journal article" date="2015" name="Genome Announc.">
        <title>Whole-Genome Sequences of 80 Environmental and Clinical Isolates of Burkholderia pseudomallei.</title>
        <authorList>
            <person name="Johnson S.L."/>
            <person name="Baker A.L."/>
            <person name="Chain P.S."/>
            <person name="Currie B.J."/>
            <person name="Daligault H.E."/>
            <person name="Davenport K.W."/>
            <person name="Davis C.B."/>
            <person name="Inglis T.J."/>
            <person name="Kaestli M."/>
            <person name="Koren S."/>
            <person name="Mayo M."/>
            <person name="Merritt A.J."/>
            <person name="Price E.P."/>
            <person name="Sarovich D.S."/>
            <person name="Warner J."/>
            <person name="Rosovitz M.J."/>
        </authorList>
    </citation>
    <scope>NUCLEOTIDE SEQUENCE [LARGE SCALE GENOMIC DNA]</scope>
    <source>
        <strain evidence="4">DSM 2030</strain>
    </source>
</reference>
<dbReference type="GO" id="GO:1990904">
    <property type="term" value="C:ribonucleoprotein complex"/>
    <property type="evidence" value="ECO:0007669"/>
    <property type="project" value="UniProtKB-KW"/>
</dbReference>
<dbReference type="RefSeq" id="WP_049685799.1">
    <property type="nucleotide sequence ID" value="NZ_CP009170.1"/>
</dbReference>
<keyword evidence="2" id="KW-0687">Ribonucleoprotein</keyword>
<evidence type="ECO:0000313" key="4">
    <source>
        <dbReference type="Proteomes" id="UP000029669"/>
    </source>
</evidence>
<organism evidence="3 4">
    <name type="scientific">Thermoanaerobacter kivui</name>
    <name type="common">Acetogenium kivui</name>
    <dbReference type="NCBI Taxonomy" id="2325"/>
    <lineage>
        <taxon>Bacteria</taxon>
        <taxon>Bacillati</taxon>
        <taxon>Bacillota</taxon>
        <taxon>Clostridia</taxon>
        <taxon>Thermoanaerobacterales</taxon>
        <taxon>Thermoanaerobacteraceae</taxon>
        <taxon>Thermoanaerobacter</taxon>
    </lineage>
</organism>
<gene>
    <name evidence="3" type="ORF">TKV_c20350</name>
</gene>
<keyword evidence="4" id="KW-1185">Reference proteome</keyword>
<dbReference type="CDD" id="cd06088">
    <property type="entry name" value="KOW_RPL14"/>
    <property type="match status" value="1"/>
</dbReference>
<dbReference type="EMBL" id="CP009170">
    <property type="protein sequence ID" value="AIS53169.1"/>
    <property type="molecule type" value="Genomic_DNA"/>
</dbReference>
<sequence length="88" mass="10172">MDDLQIGQIVRSKAGRDKGRVFVVVGKFDDNHVLISDGDLRKIEKPKKKKIKHLQRYNEVLTQIKDKILKGDNLTNKEIKKALEPYKS</sequence>
<protein>
    <submittedName>
        <fullName evidence="3">LSU ribosomal protein L14E</fullName>
    </submittedName>
</protein>
<dbReference type="AlphaFoldDB" id="A0A097ATN7"/>
<dbReference type="KEGG" id="tki:TKV_c20350"/>
<dbReference type="SUPFAM" id="SSF50104">
    <property type="entry name" value="Translation proteins SH3-like domain"/>
    <property type="match status" value="1"/>
</dbReference>
<dbReference type="Gene3D" id="2.30.30.30">
    <property type="match status" value="1"/>
</dbReference>
<dbReference type="InterPro" id="IPR014722">
    <property type="entry name" value="Rib_uL2_dom2"/>
</dbReference>